<dbReference type="AlphaFoldDB" id="A0A919GCZ8"/>
<evidence type="ECO:0000256" key="1">
    <source>
        <dbReference type="SAM" id="MobiDB-lite"/>
    </source>
</evidence>
<sequence>MALPRAAADTARRNIPRSTTVTSPTARDLPAGAGGTAPAVRVLSAGALPPPLDSSALDDAGLKGSLFVPGTGTAPV</sequence>
<evidence type="ECO:0000313" key="3">
    <source>
        <dbReference type="Proteomes" id="UP000617734"/>
    </source>
</evidence>
<organism evidence="2 3">
    <name type="scientific">Kitasatospora indigofera</name>
    <dbReference type="NCBI Taxonomy" id="67307"/>
    <lineage>
        <taxon>Bacteria</taxon>
        <taxon>Bacillati</taxon>
        <taxon>Actinomycetota</taxon>
        <taxon>Actinomycetes</taxon>
        <taxon>Kitasatosporales</taxon>
        <taxon>Streptomycetaceae</taxon>
        <taxon>Kitasatospora</taxon>
    </lineage>
</organism>
<evidence type="ECO:0000313" key="2">
    <source>
        <dbReference type="EMBL" id="GHH82205.1"/>
    </source>
</evidence>
<accession>A0A919GCZ8</accession>
<gene>
    <name evidence="2" type="ORF">GCM10018781_66670</name>
</gene>
<proteinExistence type="predicted"/>
<dbReference type="Proteomes" id="UP000617734">
    <property type="component" value="Unassembled WGS sequence"/>
</dbReference>
<protein>
    <submittedName>
        <fullName evidence="2">Uncharacterized protein</fullName>
    </submittedName>
</protein>
<reference evidence="2" key="2">
    <citation type="submission" date="2020-09" db="EMBL/GenBank/DDBJ databases">
        <authorList>
            <person name="Sun Q."/>
            <person name="Ohkuma M."/>
        </authorList>
    </citation>
    <scope>NUCLEOTIDE SEQUENCE</scope>
    <source>
        <strain evidence="2">JCM 4646</strain>
    </source>
</reference>
<name>A0A919GCZ8_9ACTN</name>
<feature type="region of interest" description="Disordered" evidence="1">
    <location>
        <begin position="1"/>
        <end position="36"/>
    </location>
</feature>
<comment type="caution">
    <text evidence="2">The sequence shown here is derived from an EMBL/GenBank/DDBJ whole genome shotgun (WGS) entry which is preliminary data.</text>
</comment>
<keyword evidence="3" id="KW-1185">Reference proteome</keyword>
<feature type="compositionally biased region" description="Polar residues" evidence="1">
    <location>
        <begin position="16"/>
        <end position="25"/>
    </location>
</feature>
<reference evidence="2" key="1">
    <citation type="journal article" date="2014" name="Int. J. Syst. Evol. Microbiol.">
        <title>Complete genome sequence of Corynebacterium casei LMG S-19264T (=DSM 44701T), isolated from a smear-ripened cheese.</title>
        <authorList>
            <consortium name="US DOE Joint Genome Institute (JGI-PGF)"/>
            <person name="Walter F."/>
            <person name="Albersmeier A."/>
            <person name="Kalinowski J."/>
            <person name="Ruckert C."/>
        </authorList>
    </citation>
    <scope>NUCLEOTIDE SEQUENCE</scope>
    <source>
        <strain evidence="2">JCM 4646</strain>
    </source>
</reference>
<dbReference type="EMBL" id="BNBO01000057">
    <property type="protein sequence ID" value="GHH82205.1"/>
    <property type="molecule type" value="Genomic_DNA"/>
</dbReference>